<accession>A0A6H9YL66</accession>
<dbReference type="OrthoDB" id="3450944at2"/>
<evidence type="ECO:0000313" key="2">
    <source>
        <dbReference type="Proteomes" id="UP000468735"/>
    </source>
</evidence>
<gene>
    <name evidence="1" type="ORF">F8566_49095</name>
</gene>
<protein>
    <submittedName>
        <fullName evidence="1">Uncharacterized protein</fullName>
    </submittedName>
</protein>
<name>A0A6H9YL66_9ACTN</name>
<dbReference type="Proteomes" id="UP000468735">
    <property type="component" value="Unassembled WGS sequence"/>
</dbReference>
<organism evidence="1 2">
    <name type="scientific">Actinomadura rudentiformis</name>
    <dbReference type="NCBI Taxonomy" id="359158"/>
    <lineage>
        <taxon>Bacteria</taxon>
        <taxon>Bacillati</taxon>
        <taxon>Actinomycetota</taxon>
        <taxon>Actinomycetes</taxon>
        <taxon>Streptosporangiales</taxon>
        <taxon>Thermomonosporaceae</taxon>
        <taxon>Actinomadura</taxon>
    </lineage>
</organism>
<comment type="caution">
    <text evidence="1">The sequence shown here is derived from an EMBL/GenBank/DDBJ whole genome shotgun (WGS) entry which is preliminary data.</text>
</comment>
<reference evidence="1 2" key="1">
    <citation type="submission" date="2019-09" db="EMBL/GenBank/DDBJ databases">
        <title>Actinomadura physcomitrii sp. nov., a novel actinomycete isolated from moss [Physcomitrium sphaericum (Ludw) Fuernr].</title>
        <authorList>
            <person name="Zhuang X."/>
            <person name="Liu C."/>
        </authorList>
    </citation>
    <scope>NUCLEOTIDE SEQUENCE [LARGE SCALE GENOMIC DNA]</scope>
    <source>
        <strain evidence="1 2">HMC1</strain>
    </source>
</reference>
<dbReference type="EMBL" id="WBMT01000039">
    <property type="protein sequence ID" value="KAB2337985.1"/>
    <property type="molecule type" value="Genomic_DNA"/>
</dbReference>
<dbReference type="AlphaFoldDB" id="A0A6H9YL66"/>
<dbReference type="RefSeq" id="WP_151571313.1">
    <property type="nucleotide sequence ID" value="NZ_WBMT01000039.1"/>
</dbReference>
<proteinExistence type="predicted"/>
<evidence type="ECO:0000313" key="1">
    <source>
        <dbReference type="EMBL" id="KAB2337985.1"/>
    </source>
</evidence>
<keyword evidence="2" id="KW-1185">Reference proteome</keyword>
<sequence>MNARAAALPCDRRSGLETAARHLSRHREFLHYDQALDKGRPIGWRSPARGGAWPEHRVHQARHQEEYALTA</sequence>